<sequence length="90" mass="10246">MVYGLENDLKMVGIGLGSKRFESFKVSNSAECSRAPGNRFYCNRVDSLSHFSKENGISRPFGVDSYDDPFLKKFSKCFESIRKVVELIHK</sequence>
<comment type="caution">
    <text evidence="1">The sequence shown here is derived from an EMBL/GenBank/DDBJ whole genome shotgun (WGS) entry which is preliminary data.</text>
</comment>
<gene>
    <name evidence="1" type="ORF">PIB30_073288</name>
</gene>
<reference evidence="1 2" key="1">
    <citation type="journal article" date="2023" name="Plants (Basel)">
        <title>Bridging the Gap: Combining Genomics and Transcriptomics Approaches to Understand Stylosanthes scabra, an Orphan Legume from the Brazilian Caatinga.</title>
        <authorList>
            <person name="Ferreira-Neto J.R.C."/>
            <person name="da Silva M.D."/>
            <person name="Binneck E."/>
            <person name="de Melo N.F."/>
            <person name="da Silva R.H."/>
            <person name="de Melo A.L.T.M."/>
            <person name="Pandolfi V."/>
            <person name="Bustamante F.O."/>
            <person name="Brasileiro-Vidal A.C."/>
            <person name="Benko-Iseppon A.M."/>
        </authorList>
    </citation>
    <scope>NUCLEOTIDE SEQUENCE [LARGE SCALE GENOMIC DNA]</scope>
    <source>
        <tissue evidence="1">Leaves</tissue>
    </source>
</reference>
<dbReference type="Proteomes" id="UP001341840">
    <property type="component" value="Unassembled WGS sequence"/>
</dbReference>
<evidence type="ECO:0000313" key="2">
    <source>
        <dbReference type="Proteomes" id="UP001341840"/>
    </source>
</evidence>
<proteinExistence type="predicted"/>
<dbReference type="EMBL" id="JASCZI010061301">
    <property type="protein sequence ID" value="MED6138324.1"/>
    <property type="molecule type" value="Genomic_DNA"/>
</dbReference>
<protein>
    <submittedName>
        <fullName evidence="1">Uncharacterized protein</fullName>
    </submittedName>
</protein>
<evidence type="ECO:0000313" key="1">
    <source>
        <dbReference type="EMBL" id="MED6138324.1"/>
    </source>
</evidence>
<keyword evidence="2" id="KW-1185">Reference proteome</keyword>
<accession>A0ABU6SPF3</accession>
<organism evidence="1 2">
    <name type="scientific">Stylosanthes scabra</name>
    <dbReference type="NCBI Taxonomy" id="79078"/>
    <lineage>
        <taxon>Eukaryota</taxon>
        <taxon>Viridiplantae</taxon>
        <taxon>Streptophyta</taxon>
        <taxon>Embryophyta</taxon>
        <taxon>Tracheophyta</taxon>
        <taxon>Spermatophyta</taxon>
        <taxon>Magnoliopsida</taxon>
        <taxon>eudicotyledons</taxon>
        <taxon>Gunneridae</taxon>
        <taxon>Pentapetalae</taxon>
        <taxon>rosids</taxon>
        <taxon>fabids</taxon>
        <taxon>Fabales</taxon>
        <taxon>Fabaceae</taxon>
        <taxon>Papilionoideae</taxon>
        <taxon>50 kb inversion clade</taxon>
        <taxon>dalbergioids sensu lato</taxon>
        <taxon>Dalbergieae</taxon>
        <taxon>Pterocarpus clade</taxon>
        <taxon>Stylosanthes</taxon>
    </lineage>
</organism>
<name>A0ABU6SPF3_9FABA</name>